<dbReference type="Gene3D" id="3.40.50.300">
    <property type="entry name" value="P-loop containing nucleotide triphosphate hydrolases"/>
    <property type="match status" value="1"/>
</dbReference>
<dbReference type="EMBL" id="JBIGHZ010000002">
    <property type="protein sequence ID" value="MFG6447654.1"/>
    <property type="molecule type" value="Genomic_DNA"/>
</dbReference>
<gene>
    <name evidence="4" type="ORF">ACG0Z6_05285</name>
</gene>
<dbReference type="Pfam" id="PF00005">
    <property type="entry name" value="ABC_tran"/>
    <property type="match status" value="1"/>
</dbReference>
<keyword evidence="5" id="KW-1185">Reference proteome</keyword>
<protein>
    <submittedName>
        <fullName evidence="4">ATP-binding cassette domain-containing protein</fullName>
    </submittedName>
</protein>
<comment type="caution">
    <text evidence="4">The sequence shown here is derived from an EMBL/GenBank/DDBJ whole genome shotgun (WGS) entry which is preliminary data.</text>
</comment>
<dbReference type="Proteomes" id="UP001606099">
    <property type="component" value="Unassembled WGS sequence"/>
</dbReference>
<name>A0ABW7FTJ2_9BURK</name>
<evidence type="ECO:0000313" key="4">
    <source>
        <dbReference type="EMBL" id="MFG6447654.1"/>
    </source>
</evidence>
<accession>A0ABW7FTJ2</accession>
<sequence>MPPPEQDLPMLQLEQLSFAYDTQRVVDNWSATLAPGASWLQGPNGCGKSTRLKLLGAVLQPQCGQARLGTLELRRDAQAWRRQTAWVGAEGAPLPHLSPRQLFAFLAGLYGVHDEAHWRDWSATSTALGLTRWLDQALHSLSTGTQRKAALAAALSLDVPLLLLDEPFNALDEQAAAALRQRLQQRHQDAARWTVMASHEDPALSPLQTLQLQA</sequence>
<evidence type="ECO:0000256" key="1">
    <source>
        <dbReference type="ARBA" id="ARBA00022741"/>
    </source>
</evidence>
<dbReference type="GO" id="GO:0005524">
    <property type="term" value="F:ATP binding"/>
    <property type="evidence" value="ECO:0007669"/>
    <property type="project" value="UniProtKB-KW"/>
</dbReference>
<reference evidence="4 5" key="1">
    <citation type="submission" date="2024-08" db="EMBL/GenBank/DDBJ databases">
        <authorList>
            <person name="Lu H."/>
        </authorList>
    </citation>
    <scope>NUCLEOTIDE SEQUENCE [LARGE SCALE GENOMIC DNA]</scope>
    <source>
        <strain evidence="4 5">BYS180W</strain>
    </source>
</reference>
<dbReference type="PANTHER" id="PTHR43158:SF2">
    <property type="entry name" value="SKFA PEPTIDE EXPORT ATP-BINDING PROTEIN SKFE"/>
    <property type="match status" value="1"/>
</dbReference>
<dbReference type="PANTHER" id="PTHR43158">
    <property type="entry name" value="SKFA PEPTIDE EXPORT ATP-BINDING PROTEIN SKFE"/>
    <property type="match status" value="1"/>
</dbReference>
<keyword evidence="1" id="KW-0547">Nucleotide-binding</keyword>
<evidence type="ECO:0000259" key="3">
    <source>
        <dbReference type="PROSITE" id="PS50893"/>
    </source>
</evidence>
<dbReference type="RefSeq" id="WP_394459187.1">
    <property type="nucleotide sequence ID" value="NZ_JBIGHZ010000002.1"/>
</dbReference>
<evidence type="ECO:0000256" key="2">
    <source>
        <dbReference type="ARBA" id="ARBA00022840"/>
    </source>
</evidence>
<dbReference type="SUPFAM" id="SSF52540">
    <property type="entry name" value="P-loop containing nucleoside triphosphate hydrolases"/>
    <property type="match status" value="1"/>
</dbReference>
<dbReference type="InterPro" id="IPR027417">
    <property type="entry name" value="P-loop_NTPase"/>
</dbReference>
<dbReference type="PROSITE" id="PS50893">
    <property type="entry name" value="ABC_TRANSPORTER_2"/>
    <property type="match status" value="1"/>
</dbReference>
<feature type="domain" description="ABC transporter" evidence="3">
    <location>
        <begin position="11"/>
        <end position="212"/>
    </location>
</feature>
<proteinExistence type="predicted"/>
<dbReference type="InterPro" id="IPR003439">
    <property type="entry name" value="ABC_transporter-like_ATP-bd"/>
</dbReference>
<evidence type="ECO:0000313" key="5">
    <source>
        <dbReference type="Proteomes" id="UP001606099"/>
    </source>
</evidence>
<organism evidence="4 5">
    <name type="scientific">Roseateles rivi</name>
    <dbReference type="NCBI Taxonomy" id="3299028"/>
    <lineage>
        <taxon>Bacteria</taxon>
        <taxon>Pseudomonadati</taxon>
        <taxon>Pseudomonadota</taxon>
        <taxon>Betaproteobacteria</taxon>
        <taxon>Burkholderiales</taxon>
        <taxon>Sphaerotilaceae</taxon>
        <taxon>Roseateles</taxon>
    </lineage>
</organism>
<keyword evidence="2 4" id="KW-0067">ATP-binding</keyword>